<organism evidence="1 2">
    <name type="scientific">Phormidium nigroviride PCC 7112</name>
    <dbReference type="NCBI Taxonomy" id="179408"/>
    <lineage>
        <taxon>Bacteria</taxon>
        <taxon>Bacillati</taxon>
        <taxon>Cyanobacteriota</taxon>
        <taxon>Cyanophyceae</taxon>
        <taxon>Oscillatoriophycideae</taxon>
        <taxon>Oscillatoriales</taxon>
        <taxon>Oscillatoriaceae</taxon>
        <taxon>Phormidium</taxon>
    </lineage>
</organism>
<sequence length="83" mass="9275">MSLQQCEADDTTNTLISYTNTSLLGRVDFKSDSLELIPETEILEVGDESIDSHSLEDELTPGTLAILASIETFDEYFHCCGRW</sequence>
<evidence type="ECO:0000313" key="2">
    <source>
        <dbReference type="Proteomes" id="UP000010478"/>
    </source>
</evidence>
<keyword evidence="1" id="KW-0614">Plasmid</keyword>
<geneLocation type="plasmid" evidence="1 2">
    <name>pOSC7112.01</name>
</geneLocation>
<dbReference type="OrthoDB" id="463034at2"/>
<gene>
    <name evidence="1" type="ORF">Osc7112_6437</name>
</gene>
<evidence type="ECO:0000313" key="1">
    <source>
        <dbReference type="EMBL" id="AFZ10587.1"/>
    </source>
</evidence>
<name>K9VSX7_9CYAN</name>
<dbReference type="RefSeq" id="WP_015211759.1">
    <property type="nucleotide sequence ID" value="NC_019763.1"/>
</dbReference>
<dbReference type="Proteomes" id="UP000010478">
    <property type="component" value="Plasmid pOSC7112.01"/>
</dbReference>
<dbReference type="KEGG" id="oni:Osc7112_6437"/>
<keyword evidence="2" id="KW-1185">Reference proteome</keyword>
<dbReference type="AlphaFoldDB" id="K9VSX7"/>
<accession>K9VSX7</accession>
<reference evidence="1 2" key="1">
    <citation type="submission" date="2012-05" db="EMBL/GenBank/DDBJ databases">
        <title>Finished plasmid 1 of genome of Oscillatoria sp. PCC 7112.</title>
        <authorList>
            <consortium name="US DOE Joint Genome Institute"/>
            <person name="Gugger M."/>
            <person name="Coursin T."/>
            <person name="Rippka R."/>
            <person name="Tandeau De Marsac N."/>
            <person name="Huntemann M."/>
            <person name="Wei C.-L."/>
            <person name="Han J."/>
            <person name="Detter J.C."/>
            <person name="Han C."/>
            <person name="Tapia R."/>
            <person name="Davenport K."/>
            <person name="Daligault H."/>
            <person name="Erkkila T."/>
            <person name="Gu W."/>
            <person name="Munk A.C.C."/>
            <person name="Teshima H."/>
            <person name="Xu Y."/>
            <person name="Chain P."/>
            <person name="Chen A."/>
            <person name="Krypides N."/>
            <person name="Mavromatis K."/>
            <person name="Markowitz V."/>
            <person name="Szeto E."/>
            <person name="Ivanova N."/>
            <person name="Mikhailova N."/>
            <person name="Ovchinnikova G."/>
            <person name="Pagani I."/>
            <person name="Pati A."/>
            <person name="Goodwin L."/>
            <person name="Peters L."/>
            <person name="Pitluck S."/>
            <person name="Woyke T."/>
            <person name="Kerfeld C."/>
        </authorList>
    </citation>
    <scope>NUCLEOTIDE SEQUENCE [LARGE SCALE GENOMIC DNA]</scope>
    <source>
        <strain evidence="1 2">PCC 7112</strain>
        <plasmid evidence="1 2">pOSC7112.01</plasmid>
    </source>
</reference>
<protein>
    <submittedName>
        <fullName evidence="1">Uncharacterized protein</fullName>
    </submittedName>
</protein>
<dbReference type="EMBL" id="CP003615">
    <property type="protein sequence ID" value="AFZ10587.1"/>
    <property type="molecule type" value="Genomic_DNA"/>
</dbReference>
<dbReference type="HOGENOM" id="CLU_2539335_0_0_3"/>
<proteinExistence type="predicted"/>